<dbReference type="VEuPathDB" id="FungiDB:ASPCADRAFT_168933"/>
<evidence type="ECO:0000256" key="1">
    <source>
        <dbReference type="SAM" id="MobiDB-lite"/>
    </source>
</evidence>
<name>A0A1R3RNI0_ASPC5</name>
<dbReference type="AlphaFoldDB" id="A0A1R3RNI0"/>
<feature type="region of interest" description="Disordered" evidence="1">
    <location>
        <begin position="133"/>
        <end position="185"/>
    </location>
</feature>
<sequence>YYYYLFNYYCDELFLQRLPRLLYPAKSLLLIHTSLVSVQFFKLLACSSFSSPLRRISFSSSLSSQPLPSSRLLLGFPLFFFLHPPFFLRDWDCDCDNHPLVAHHHHHYSHHFHHFHHYYQLPPPIDQLYHQTTTTNHRTQTQPKKNPPPSFPPCPSFSPPVFGLPNELSPNPGSTPWINPNPLIP</sequence>
<organism evidence="2 3">
    <name type="scientific">Aspergillus carbonarius (strain ITEM 5010)</name>
    <dbReference type="NCBI Taxonomy" id="602072"/>
    <lineage>
        <taxon>Eukaryota</taxon>
        <taxon>Fungi</taxon>
        <taxon>Dikarya</taxon>
        <taxon>Ascomycota</taxon>
        <taxon>Pezizomycotina</taxon>
        <taxon>Eurotiomycetes</taxon>
        <taxon>Eurotiomycetidae</taxon>
        <taxon>Eurotiales</taxon>
        <taxon>Aspergillaceae</taxon>
        <taxon>Aspergillus</taxon>
        <taxon>Aspergillus subgen. Circumdati</taxon>
    </lineage>
</organism>
<dbReference type="Proteomes" id="UP000188318">
    <property type="component" value="Unassembled WGS sequence"/>
</dbReference>
<keyword evidence="3" id="KW-1185">Reference proteome</keyword>
<feature type="compositionally biased region" description="Polar residues" evidence="1">
    <location>
        <begin position="168"/>
        <end position="178"/>
    </location>
</feature>
<proteinExistence type="predicted"/>
<evidence type="ECO:0000313" key="2">
    <source>
        <dbReference type="EMBL" id="OOF96019.1"/>
    </source>
</evidence>
<evidence type="ECO:0000313" key="3">
    <source>
        <dbReference type="Proteomes" id="UP000188318"/>
    </source>
</evidence>
<feature type="compositionally biased region" description="Pro residues" evidence="1">
    <location>
        <begin position="145"/>
        <end position="158"/>
    </location>
</feature>
<dbReference type="EMBL" id="KV907499">
    <property type="protein sequence ID" value="OOF96019.1"/>
    <property type="molecule type" value="Genomic_DNA"/>
</dbReference>
<feature type="compositionally biased region" description="Low complexity" evidence="1">
    <location>
        <begin position="133"/>
        <end position="142"/>
    </location>
</feature>
<reference evidence="3" key="1">
    <citation type="journal article" date="2017" name="Genome Biol.">
        <title>Comparative genomics reveals high biological diversity and specific adaptations in the industrially and medically important fungal genus Aspergillus.</title>
        <authorList>
            <person name="de Vries R.P."/>
            <person name="Riley R."/>
            <person name="Wiebenga A."/>
            <person name="Aguilar-Osorio G."/>
            <person name="Amillis S."/>
            <person name="Uchima C.A."/>
            <person name="Anderluh G."/>
            <person name="Asadollahi M."/>
            <person name="Askin M."/>
            <person name="Barry K."/>
            <person name="Battaglia E."/>
            <person name="Bayram O."/>
            <person name="Benocci T."/>
            <person name="Braus-Stromeyer S.A."/>
            <person name="Caldana C."/>
            <person name="Canovas D."/>
            <person name="Cerqueira G.C."/>
            <person name="Chen F."/>
            <person name="Chen W."/>
            <person name="Choi C."/>
            <person name="Clum A."/>
            <person name="Dos Santos R.A."/>
            <person name="Damasio A.R."/>
            <person name="Diallinas G."/>
            <person name="Emri T."/>
            <person name="Fekete E."/>
            <person name="Flipphi M."/>
            <person name="Freyberg S."/>
            <person name="Gallo A."/>
            <person name="Gournas C."/>
            <person name="Habgood R."/>
            <person name="Hainaut M."/>
            <person name="Harispe M.L."/>
            <person name="Henrissat B."/>
            <person name="Hilden K.S."/>
            <person name="Hope R."/>
            <person name="Hossain A."/>
            <person name="Karabika E."/>
            <person name="Karaffa L."/>
            <person name="Karanyi Z."/>
            <person name="Krasevec N."/>
            <person name="Kuo A."/>
            <person name="Kusch H."/>
            <person name="LaButti K."/>
            <person name="Lagendijk E.L."/>
            <person name="Lapidus A."/>
            <person name="Levasseur A."/>
            <person name="Lindquist E."/>
            <person name="Lipzen A."/>
            <person name="Logrieco A.F."/>
            <person name="MacCabe A."/>
            <person name="Maekelae M.R."/>
            <person name="Malavazi I."/>
            <person name="Melin P."/>
            <person name="Meyer V."/>
            <person name="Mielnichuk N."/>
            <person name="Miskei M."/>
            <person name="Molnar A.P."/>
            <person name="Mule G."/>
            <person name="Ngan C.Y."/>
            <person name="Orejas M."/>
            <person name="Orosz E."/>
            <person name="Ouedraogo J.P."/>
            <person name="Overkamp K.M."/>
            <person name="Park H.-S."/>
            <person name="Perrone G."/>
            <person name="Piumi F."/>
            <person name="Punt P.J."/>
            <person name="Ram A.F."/>
            <person name="Ramon A."/>
            <person name="Rauscher S."/>
            <person name="Record E."/>
            <person name="Riano-Pachon D.M."/>
            <person name="Robert V."/>
            <person name="Roehrig J."/>
            <person name="Ruller R."/>
            <person name="Salamov A."/>
            <person name="Salih N.S."/>
            <person name="Samson R.A."/>
            <person name="Sandor E."/>
            <person name="Sanguinetti M."/>
            <person name="Schuetze T."/>
            <person name="Sepcic K."/>
            <person name="Shelest E."/>
            <person name="Sherlock G."/>
            <person name="Sophianopoulou V."/>
            <person name="Squina F.M."/>
            <person name="Sun H."/>
            <person name="Susca A."/>
            <person name="Todd R.B."/>
            <person name="Tsang A."/>
            <person name="Unkles S.E."/>
            <person name="van de Wiele N."/>
            <person name="van Rossen-Uffink D."/>
            <person name="Oliveira J.V."/>
            <person name="Vesth T.C."/>
            <person name="Visser J."/>
            <person name="Yu J.-H."/>
            <person name="Zhou M."/>
            <person name="Andersen M.R."/>
            <person name="Archer D.B."/>
            <person name="Baker S.E."/>
            <person name="Benoit I."/>
            <person name="Brakhage A.A."/>
            <person name="Braus G.H."/>
            <person name="Fischer R."/>
            <person name="Frisvad J.C."/>
            <person name="Goldman G.H."/>
            <person name="Houbraken J."/>
            <person name="Oakley B."/>
            <person name="Pocsi I."/>
            <person name="Scazzocchio C."/>
            <person name="Seiboth B."/>
            <person name="vanKuyk P.A."/>
            <person name="Wortman J."/>
            <person name="Dyer P.S."/>
            <person name="Grigoriev I.V."/>
        </authorList>
    </citation>
    <scope>NUCLEOTIDE SEQUENCE [LARGE SCALE GENOMIC DNA]</scope>
    <source>
        <strain evidence="3">ITEM 5010</strain>
    </source>
</reference>
<protein>
    <submittedName>
        <fullName evidence="2">Uncharacterized protein</fullName>
    </submittedName>
</protein>
<accession>A0A1R3RNI0</accession>
<feature type="non-terminal residue" evidence="2">
    <location>
        <position position="1"/>
    </location>
</feature>
<gene>
    <name evidence="2" type="ORF">ASPCADRAFT_168933</name>
</gene>